<sequence length="105" mass="11901">MVHNHRFGCFGHWPPVVSEIFHETMSKICSNRQFVLPAHLIVTRIQHRDRSNPVGEVIPPFDDSVWETDAHLLVALFGERIFPCVLVNAPVPVPHGVNMVAQTRT</sequence>
<accession>A0ABP0Q7C2</accession>
<evidence type="ECO:0000313" key="1">
    <source>
        <dbReference type="EMBL" id="CAK9083573.1"/>
    </source>
</evidence>
<proteinExistence type="predicted"/>
<dbReference type="Proteomes" id="UP001642484">
    <property type="component" value="Unassembled WGS sequence"/>
</dbReference>
<evidence type="ECO:0000313" key="2">
    <source>
        <dbReference type="Proteomes" id="UP001642484"/>
    </source>
</evidence>
<protein>
    <submittedName>
        <fullName evidence="1">Uncharacterized protein</fullName>
    </submittedName>
</protein>
<gene>
    <name evidence="1" type="ORF">CCMP2556_LOCUS40723</name>
</gene>
<keyword evidence="2" id="KW-1185">Reference proteome</keyword>
<organism evidence="1 2">
    <name type="scientific">Durusdinium trenchii</name>
    <dbReference type="NCBI Taxonomy" id="1381693"/>
    <lineage>
        <taxon>Eukaryota</taxon>
        <taxon>Sar</taxon>
        <taxon>Alveolata</taxon>
        <taxon>Dinophyceae</taxon>
        <taxon>Suessiales</taxon>
        <taxon>Symbiodiniaceae</taxon>
        <taxon>Durusdinium</taxon>
    </lineage>
</organism>
<dbReference type="EMBL" id="CAXAMN010024073">
    <property type="protein sequence ID" value="CAK9083573.1"/>
    <property type="molecule type" value="Genomic_DNA"/>
</dbReference>
<name>A0ABP0Q7C2_9DINO</name>
<comment type="caution">
    <text evidence="1">The sequence shown here is derived from an EMBL/GenBank/DDBJ whole genome shotgun (WGS) entry which is preliminary data.</text>
</comment>
<reference evidence="1 2" key="1">
    <citation type="submission" date="2024-02" db="EMBL/GenBank/DDBJ databases">
        <authorList>
            <person name="Chen Y."/>
            <person name="Shah S."/>
            <person name="Dougan E. K."/>
            <person name="Thang M."/>
            <person name="Chan C."/>
        </authorList>
    </citation>
    <scope>NUCLEOTIDE SEQUENCE [LARGE SCALE GENOMIC DNA]</scope>
</reference>